<evidence type="ECO:0000256" key="8">
    <source>
        <dbReference type="RuleBase" id="RU000672"/>
    </source>
</evidence>
<dbReference type="GO" id="GO:0005886">
    <property type="term" value="C:plasma membrane"/>
    <property type="evidence" value="ECO:0007669"/>
    <property type="project" value="TreeGrafter"/>
</dbReference>
<keyword evidence="2 8" id="KW-0479">Metal-binding</keyword>
<dbReference type="InterPro" id="IPR016182">
    <property type="entry name" value="Cu_amine_oxidase_N-reg"/>
</dbReference>
<dbReference type="KEGG" id="ehx:EMIHUDRAFT_205572"/>
<name>A0A0D3JSL6_EMIH1</name>
<comment type="similarity">
    <text evidence="1 8">Belongs to the copper/topaquinone oxidase family.</text>
</comment>
<feature type="domain" description="Copper amine oxidase catalytic" evidence="10">
    <location>
        <begin position="313"/>
        <end position="508"/>
    </location>
</feature>
<keyword evidence="12" id="KW-1185">Reference proteome</keyword>
<dbReference type="GeneID" id="17272047"/>
<feature type="domain" description="Copper amine oxidase catalytic" evidence="10">
    <location>
        <begin position="535"/>
        <end position="619"/>
    </location>
</feature>
<comment type="cofactor">
    <cofactor evidence="8">
        <name>Cu cation</name>
        <dbReference type="ChEBI" id="CHEBI:23378"/>
    </cofactor>
    <text evidence="8">Contains 1 topaquinone per subunit.</text>
</comment>
<organism evidence="11 12">
    <name type="scientific">Emiliania huxleyi (strain CCMP1516)</name>
    <dbReference type="NCBI Taxonomy" id="280463"/>
    <lineage>
        <taxon>Eukaryota</taxon>
        <taxon>Haptista</taxon>
        <taxon>Haptophyta</taxon>
        <taxon>Prymnesiophyceae</taxon>
        <taxon>Isochrysidales</taxon>
        <taxon>Noelaerhabdaceae</taxon>
        <taxon>Emiliania</taxon>
    </lineage>
</organism>
<dbReference type="EC" id="1.4.3.-" evidence="8"/>
<evidence type="ECO:0000256" key="6">
    <source>
        <dbReference type="PIRSR" id="PIRSR600269-50"/>
    </source>
</evidence>
<reference evidence="12" key="1">
    <citation type="journal article" date="2013" name="Nature">
        <title>Pan genome of the phytoplankton Emiliania underpins its global distribution.</title>
        <authorList>
            <person name="Read B.A."/>
            <person name="Kegel J."/>
            <person name="Klute M.J."/>
            <person name="Kuo A."/>
            <person name="Lefebvre S.C."/>
            <person name="Maumus F."/>
            <person name="Mayer C."/>
            <person name="Miller J."/>
            <person name="Monier A."/>
            <person name="Salamov A."/>
            <person name="Young J."/>
            <person name="Aguilar M."/>
            <person name="Claverie J.M."/>
            <person name="Frickenhaus S."/>
            <person name="Gonzalez K."/>
            <person name="Herman E.K."/>
            <person name="Lin Y.C."/>
            <person name="Napier J."/>
            <person name="Ogata H."/>
            <person name="Sarno A.F."/>
            <person name="Shmutz J."/>
            <person name="Schroeder D."/>
            <person name="de Vargas C."/>
            <person name="Verret F."/>
            <person name="von Dassow P."/>
            <person name="Valentin K."/>
            <person name="Van de Peer Y."/>
            <person name="Wheeler G."/>
            <person name="Dacks J.B."/>
            <person name="Delwiche C.F."/>
            <person name="Dyhrman S.T."/>
            <person name="Glockner G."/>
            <person name="John U."/>
            <person name="Richards T."/>
            <person name="Worden A.Z."/>
            <person name="Zhang X."/>
            <person name="Grigoriev I.V."/>
            <person name="Allen A.E."/>
            <person name="Bidle K."/>
            <person name="Borodovsky M."/>
            <person name="Bowler C."/>
            <person name="Brownlee C."/>
            <person name="Cock J.M."/>
            <person name="Elias M."/>
            <person name="Gladyshev V.N."/>
            <person name="Groth M."/>
            <person name="Guda C."/>
            <person name="Hadaegh A."/>
            <person name="Iglesias-Rodriguez M.D."/>
            <person name="Jenkins J."/>
            <person name="Jones B.M."/>
            <person name="Lawson T."/>
            <person name="Leese F."/>
            <person name="Lindquist E."/>
            <person name="Lobanov A."/>
            <person name="Lomsadze A."/>
            <person name="Malik S.B."/>
            <person name="Marsh M.E."/>
            <person name="Mackinder L."/>
            <person name="Mock T."/>
            <person name="Mueller-Roeber B."/>
            <person name="Pagarete A."/>
            <person name="Parker M."/>
            <person name="Probert I."/>
            <person name="Quesneville H."/>
            <person name="Raines C."/>
            <person name="Rensing S.A."/>
            <person name="Riano-Pachon D.M."/>
            <person name="Richier S."/>
            <person name="Rokitta S."/>
            <person name="Shiraiwa Y."/>
            <person name="Soanes D.M."/>
            <person name="van der Giezen M."/>
            <person name="Wahlund T.M."/>
            <person name="Williams B."/>
            <person name="Wilson W."/>
            <person name="Wolfe G."/>
            <person name="Wurch L.L."/>
        </authorList>
    </citation>
    <scope>NUCLEOTIDE SEQUENCE</scope>
</reference>
<comment type="PTM">
    <text evidence="7 8">Topaquinone (TPQ) is generated by copper-dependent autoxidation of a specific tyrosyl residue.</text>
</comment>
<feature type="coiled-coil region" evidence="9">
    <location>
        <begin position="640"/>
        <end position="711"/>
    </location>
</feature>
<dbReference type="PANTHER" id="PTHR10638">
    <property type="entry name" value="COPPER AMINE OXIDASE"/>
    <property type="match status" value="1"/>
</dbReference>
<dbReference type="EnsemblProtists" id="EOD26501">
    <property type="protein sequence ID" value="EOD26501"/>
    <property type="gene ID" value="EMIHUDRAFT_205572"/>
</dbReference>
<dbReference type="Gene3D" id="3.10.450.40">
    <property type="match status" value="1"/>
</dbReference>
<dbReference type="OMA" id="PRYIFFA"/>
<dbReference type="InterPro" id="IPR015798">
    <property type="entry name" value="Cu_amine_oxidase_C"/>
</dbReference>
<dbReference type="SUPFAM" id="SSF54416">
    <property type="entry name" value="Amine oxidase N-terminal region"/>
    <property type="match status" value="1"/>
</dbReference>
<sequence length="854" mass="91443">MSNPKDSLVFSPGRPLFPSAAALLASALCGAAAALVAQQVGSHLSRPTQDSATPTAAFEHTRAAAVLGELTPAEVSAVARFFITATGAAARRGLVANTSQPWIAGPSGVELFAPPKSDVLAYLDDGGAQPPRHARVTAVLPSEGAATPPSPARATAEYRVGPLLPGGVVAPSATVEEVARVTPLSKRPTEPGADAALAAPLLDATLRAIGGEILHGAMGPIFPALAPAGGFDREARGEAISMMVNDALSPTGQRYDIYRFQWLPPRRVSSLESFWLHPLPLRIRVNATAARPSSGPALLDVSFGGERAFFYSDAAWSLSMLSASLEPGVDCPSGACVEAATRRCATYLEAATWYQLQETGSAVADATRAVPFYPTCIFEWQEDHTIWRHMQNTEPPRVRGLGRRTLVVRSIATVANYDYITDVKFREDGEIEASVRFAGYIEARHYTDHDTEAGGDAAAHESLYSSLLRPGLAGPVHCHIAAFKADFDIGGVRANTLRVTSVGASDAPPSPREPFPRPRHPYKVLSHRDVEAEGIGASTFHPFVRAMPFSKYHLAVTAHHDHERRLTSPYVQYDGEEASGAQDLDRFLSDGESLLDADLVAWIAVGREHVVRQEDLPLVSNFGEAKEKKEAKKAPSACTLEEERRAKAAAEVRAQEEKAARLAAEQEAARRAEREAAELAGAAERAALREAEELAEALRRSEVDAEETLARRVLRCEEAVSSESTGGGGDLQRRVDRLASLGAATEGSLEERVGAIERLIEPEAGEAAEQHLPVTEPFAAVSLADAGLDTGRPAAPESTMGGERPRVSCVSRESSRMLRFRAGTCVLAGHALSSMRECPYCREPVMMWMVPRPV</sequence>
<protein>
    <recommendedName>
        <fullName evidence="8">Amine oxidase</fullName>
        <ecNumber evidence="8">1.4.3.-</ecNumber>
    </recommendedName>
</protein>
<dbReference type="GO" id="GO:0005507">
    <property type="term" value="F:copper ion binding"/>
    <property type="evidence" value="ECO:0007669"/>
    <property type="project" value="InterPro"/>
</dbReference>
<evidence type="ECO:0000256" key="5">
    <source>
        <dbReference type="ARBA" id="ARBA00023008"/>
    </source>
</evidence>
<dbReference type="RefSeq" id="XP_005778930.1">
    <property type="nucleotide sequence ID" value="XM_005778873.1"/>
</dbReference>
<evidence type="ECO:0000313" key="11">
    <source>
        <dbReference type="EnsemblProtists" id="EOD26501"/>
    </source>
</evidence>
<dbReference type="eggNOG" id="KOG1186">
    <property type="taxonomic scope" value="Eukaryota"/>
</dbReference>
<evidence type="ECO:0000256" key="4">
    <source>
        <dbReference type="ARBA" id="ARBA00023002"/>
    </source>
</evidence>
<reference evidence="11" key="2">
    <citation type="submission" date="2024-10" db="UniProtKB">
        <authorList>
            <consortium name="EnsemblProtists"/>
        </authorList>
    </citation>
    <scope>IDENTIFICATION</scope>
</reference>
<dbReference type="InterPro" id="IPR000269">
    <property type="entry name" value="Cu_amine_oxidase"/>
</dbReference>
<feature type="active site" description="Schiff-base intermediate with substrate; via topaquinone" evidence="6">
    <location>
        <position position="417"/>
    </location>
</feature>
<keyword evidence="4 8" id="KW-0560">Oxidoreductase</keyword>
<evidence type="ECO:0000256" key="9">
    <source>
        <dbReference type="SAM" id="Coils"/>
    </source>
</evidence>
<dbReference type="PaxDb" id="2903-EOD26501"/>
<proteinExistence type="inferred from homology"/>
<evidence type="ECO:0000256" key="3">
    <source>
        <dbReference type="ARBA" id="ARBA00022772"/>
    </source>
</evidence>
<dbReference type="GO" id="GO:0009308">
    <property type="term" value="P:amine metabolic process"/>
    <property type="evidence" value="ECO:0007669"/>
    <property type="project" value="UniProtKB-UniRule"/>
</dbReference>
<dbReference type="InterPro" id="IPR036460">
    <property type="entry name" value="Cu_amine_oxidase_C_sf"/>
</dbReference>
<dbReference type="Gene3D" id="2.70.98.20">
    <property type="entry name" value="Copper amine oxidase, catalytic domain"/>
    <property type="match status" value="2"/>
</dbReference>
<dbReference type="Pfam" id="PF01179">
    <property type="entry name" value="Cu_amine_oxid"/>
    <property type="match status" value="2"/>
</dbReference>
<dbReference type="PROSITE" id="PS01164">
    <property type="entry name" value="COPPER_AMINE_OXID_1"/>
    <property type="match status" value="1"/>
</dbReference>
<keyword evidence="3 6" id="KW-0801">TPQ</keyword>
<dbReference type="GO" id="GO:0008131">
    <property type="term" value="F:primary methylamine oxidase activity"/>
    <property type="evidence" value="ECO:0007669"/>
    <property type="project" value="InterPro"/>
</dbReference>
<keyword evidence="9" id="KW-0175">Coiled coil</keyword>
<dbReference type="HOGENOM" id="CLU_334468_0_0_1"/>
<dbReference type="PANTHER" id="PTHR10638:SF20">
    <property type="entry name" value="AMINE OXIDASE"/>
    <property type="match status" value="1"/>
</dbReference>
<dbReference type="AlphaFoldDB" id="A0A0D3JSL6"/>
<dbReference type="STRING" id="2903.R1EU88"/>
<evidence type="ECO:0000256" key="1">
    <source>
        <dbReference type="ARBA" id="ARBA00007983"/>
    </source>
</evidence>
<dbReference type="Proteomes" id="UP000013827">
    <property type="component" value="Unassembled WGS sequence"/>
</dbReference>
<feature type="active site" description="Proton acceptor" evidence="6">
    <location>
        <position position="313"/>
    </location>
</feature>
<feature type="modified residue" description="2',4',5'-topaquinone" evidence="7">
    <location>
        <position position="417"/>
    </location>
</feature>
<dbReference type="SUPFAM" id="SSF49998">
    <property type="entry name" value="Amine oxidase catalytic domain"/>
    <property type="match status" value="1"/>
</dbReference>
<dbReference type="InterPro" id="IPR049948">
    <property type="entry name" value="Cu_Am_ox_TPQ-bd"/>
</dbReference>
<keyword evidence="5 8" id="KW-0186">Copper</keyword>
<evidence type="ECO:0000259" key="10">
    <source>
        <dbReference type="Pfam" id="PF01179"/>
    </source>
</evidence>
<evidence type="ECO:0000256" key="2">
    <source>
        <dbReference type="ARBA" id="ARBA00022723"/>
    </source>
</evidence>
<accession>A0A0D3JSL6</accession>
<evidence type="ECO:0000256" key="7">
    <source>
        <dbReference type="PIRSR" id="PIRSR600269-51"/>
    </source>
</evidence>
<evidence type="ECO:0000313" key="12">
    <source>
        <dbReference type="Proteomes" id="UP000013827"/>
    </source>
</evidence>
<dbReference type="GO" id="GO:0048038">
    <property type="term" value="F:quinone binding"/>
    <property type="evidence" value="ECO:0007669"/>
    <property type="project" value="InterPro"/>
</dbReference>